<dbReference type="InterPro" id="IPR045851">
    <property type="entry name" value="AMP-bd_C_sf"/>
</dbReference>
<proteinExistence type="predicted"/>
<dbReference type="InterPro" id="IPR042099">
    <property type="entry name" value="ANL_N_sf"/>
</dbReference>
<feature type="domain" description="AMP-binding enzyme C-terminal" evidence="2">
    <location>
        <begin position="464"/>
        <end position="541"/>
    </location>
</feature>
<sequence length="573" mass="64708">MSTSHFAYWPKRVSKSLTLPETTLYDNLVVSAKRYPNKTAIEYYGASKTYKQLLEEVDYLAGYLEHRLEISPGERVMLYMQNSPQYVIAFYAILRVRGIVVPINPMNTTDELEFYINDCEIKTAIIGQELSPQIEPLQATTGLENLVVAVYSEYLPTIPLVSDLTAEITESKKIYQNENLFYWEDAIQTQLTPSLYEGNSEDVAVLPYTSGTTGLPKGCIHTHKTVQANVVGSAVWMNISANAVSFSTLPLFHVTGMVHGMHTPILTGSSMVLLTRWNRYHACKLIENYQCTHWVNISTMLIDFLANPNLNTEDIKSLVNIAGGGAPLPEAVGEQLFKLTGLKFVEGYGLSETIAQTHFNPPDRPKLQCLGIPSFDVDARIIEPVTMKQLGVGEVGEIVVNGPQVFKGYFNRPEETKDAFIEIDGKLFFRTGDIGRFDDEGYYFIVDRVKRMINASGFKVWPTEVENLLYKHPAIQQACVVSKPDEKRGETVKAYVILNPIYSGKVSEDDIIDWSKEHMANYKYPRYVEFIEKLPTTASGKILWRTLQEAEWSKVNKLMSEKSQKHREGINSN</sequence>
<reference evidence="3 4" key="1">
    <citation type="submission" date="2016-07" db="EMBL/GenBank/DDBJ databases">
        <authorList>
            <person name="Townsley L."/>
            <person name="Shank E.A."/>
        </authorList>
    </citation>
    <scope>NUCLEOTIDE SEQUENCE [LARGE SCALE GENOMIC DNA]</scope>
    <source>
        <strain evidence="3 4">CH01</strain>
    </source>
</reference>
<comment type="caution">
    <text evidence="3">The sequence shown here is derived from an EMBL/GenBank/DDBJ whole genome shotgun (WGS) entry which is preliminary data.</text>
</comment>
<dbReference type="PANTHER" id="PTHR43767:SF1">
    <property type="entry name" value="NONRIBOSOMAL PEPTIDE SYNTHASE PES1 (EUROFUNG)-RELATED"/>
    <property type="match status" value="1"/>
</dbReference>
<dbReference type="InterPro" id="IPR000873">
    <property type="entry name" value="AMP-dep_synth/lig_dom"/>
</dbReference>
<keyword evidence="3" id="KW-0436">Ligase</keyword>
<organism evidence="3 4">
    <name type="scientific">Gottfriedia luciferensis</name>
    <dbReference type="NCBI Taxonomy" id="178774"/>
    <lineage>
        <taxon>Bacteria</taxon>
        <taxon>Bacillati</taxon>
        <taxon>Bacillota</taxon>
        <taxon>Bacilli</taxon>
        <taxon>Bacillales</taxon>
        <taxon>Bacillaceae</taxon>
        <taxon>Gottfriedia</taxon>
    </lineage>
</organism>
<dbReference type="Pfam" id="PF00501">
    <property type="entry name" value="AMP-binding"/>
    <property type="match status" value="1"/>
</dbReference>
<gene>
    <name evidence="3" type="ORF">BED47_04935</name>
</gene>
<dbReference type="PANTHER" id="PTHR43767">
    <property type="entry name" value="LONG-CHAIN-FATTY-ACID--COA LIGASE"/>
    <property type="match status" value="1"/>
</dbReference>
<dbReference type="EMBL" id="MDKC01000013">
    <property type="protein sequence ID" value="ODG91830.1"/>
    <property type="molecule type" value="Genomic_DNA"/>
</dbReference>
<dbReference type="InterPro" id="IPR020845">
    <property type="entry name" value="AMP-binding_CS"/>
</dbReference>
<dbReference type="GO" id="GO:0016874">
    <property type="term" value="F:ligase activity"/>
    <property type="evidence" value="ECO:0007669"/>
    <property type="project" value="UniProtKB-KW"/>
</dbReference>
<dbReference type="InterPro" id="IPR050237">
    <property type="entry name" value="ATP-dep_AMP-bd_enzyme"/>
</dbReference>
<keyword evidence="4" id="KW-1185">Reference proteome</keyword>
<evidence type="ECO:0000259" key="1">
    <source>
        <dbReference type="Pfam" id="PF00501"/>
    </source>
</evidence>
<evidence type="ECO:0000313" key="3">
    <source>
        <dbReference type="EMBL" id="ODG91830.1"/>
    </source>
</evidence>
<name>A0ABX2ZQ34_9BACI</name>
<accession>A0ABX2ZQ34</accession>
<dbReference type="Proteomes" id="UP000094580">
    <property type="component" value="Unassembled WGS sequence"/>
</dbReference>
<protein>
    <submittedName>
        <fullName evidence="3">Long-chain fatty acid--CoA ligase</fullName>
    </submittedName>
</protein>
<dbReference type="Pfam" id="PF13193">
    <property type="entry name" value="AMP-binding_C"/>
    <property type="match status" value="1"/>
</dbReference>
<evidence type="ECO:0000313" key="4">
    <source>
        <dbReference type="Proteomes" id="UP000094580"/>
    </source>
</evidence>
<evidence type="ECO:0000259" key="2">
    <source>
        <dbReference type="Pfam" id="PF13193"/>
    </source>
</evidence>
<dbReference type="Gene3D" id="3.40.50.12780">
    <property type="entry name" value="N-terminal domain of ligase-like"/>
    <property type="match status" value="1"/>
</dbReference>
<dbReference type="Gene3D" id="3.30.300.30">
    <property type="match status" value="1"/>
</dbReference>
<dbReference type="RefSeq" id="WP_069033667.1">
    <property type="nucleotide sequence ID" value="NZ_MDKC01000013.1"/>
</dbReference>
<dbReference type="NCBIfam" id="NF006181">
    <property type="entry name" value="PRK08314.1"/>
    <property type="match status" value="1"/>
</dbReference>
<dbReference type="InterPro" id="IPR025110">
    <property type="entry name" value="AMP-bd_C"/>
</dbReference>
<dbReference type="SUPFAM" id="SSF56801">
    <property type="entry name" value="Acetyl-CoA synthetase-like"/>
    <property type="match status" value="1"/>
</dbReference>
<feature type="domain" description="AMP-dependent synthetase/ligase" evidence="1">
    <location>
        <begin position="31"/>
        <end position="410"/>
    </location>
</feature>
<dbReference type="PROSITE" id="PS00455">
    <property type="entry name" value="AMP_BINDING"/>
    <property type="match status" value="1"/>
</dbReference>